<evidence type="ECO:0000313" key="7">
    <source>
        <dbReference type="Proteomes" id="UP000829720"/>
    </source>
</evidence>
<comment type="subcellular location">
    <subcellularLocation>
        <location evidence="1">Membrane</location>
    </subcellularLocation>
</comment>
<dbReference type="InterPro" id="IPR036179">
    <property type="entry name" value="Ig-like_dom_sf"/>
</dbReference>
<dbReference type="PANTHER" id="PTHR11860:SF111">
    <property type="entry name" value="IMMUNOGLOBULIN SUBTYPE DOMAIN-CONTAINING PROTEIN"/>
    <property type="match status" value="1"/>
</dbReference>
<dbReference type="EMBL" id="JAERUA010000003">
    <property type="protein sequence ID" value="KAI1902137.1"/>
    <property type="molecule type" value="Genomic_DNA"/>
</dbReference>
<evidence type="ECO:0000256" key="1">
    <source>
        <dbReference type="ARBA" id="ARBA00004370"/>
    </source>
</evidence>
<evidence type="ECO:0000256" key="3">
    <source>
        <dbReference type="ARBA" id="ARBA00023136"/>
    </source>
</evidence>
<dbReference type="SMART" id="SM00409">
    <property type="entry name" value="IG"/>
    <property type="match status" value="1"/>
</dbReference>
<dbReference type="InterPro" id="IPR013783">
    <property type="entry name" value="Ig-like_fold"/>
</dbReference>
<accession>A0A8T3E3D2</accession>
<dbReference type="CDD" id="cd05716">
    <property type="entry name" value="IgV_pIgR_like"/>
    <property type="match status" value="1"/>
</dbReference>
<gene>
    <name evidence="6" type="ORF">AGOR_G00041610</name>
</gene>
<comment type="caution">
    <text evidence="6">The sequence shown here is derived from an EMBL/GenBank/DDBJ whole genome shotgun (WGS) entry which is preliminary data.</text>
</comment>
<keyword evidence="3" id="KW-0472">Membrane</keyword>
<proteinExistence type="predicted"/>
<dbReference type="AlphaFoldDB" id="A0A8T3E3D2"/>
<dbReference type="InterPro" id="IPR003599">
    <property type="entry name" value="Ig_sub"/>
</dbReference>
<dbReference type="InterPro" id="IPR050671">
    <property type="entry name" value="CD300_family_receptors"/>
</dbReference>
<dbReference type="SUPFAM" id="SSF48726">
    <property type="entry name" value="Immunoglobulin"/>
    <property type="match status" value="1"/>
</dbReference>
<dbReference type="InterPro" id="IPR013106">
    <property type="entry name" value="Ig_V-set"/>
</dbReference>
<keyword evidence="2" id="KW-0812">Transmembrane</keyword>
<reference evidence="6" key="1">
    <citation type="submission" date="2021-01" db="EMBL/GenBank/DDBJ databases">
        <authorList>
            <person name="Zahm M."/>
            <person name="Roques C."/>
            <person name="Cabau C."/>
            <person name="Klopp C."/>
            <person name="Donnadieu C."/>
            <person name="Jouanno E."/>
            <person name="Lampietro C."/>
            <person name="Louis A."/>
            <person name="Herpin A."/>
            <person name="Echchiki A."/>
            <person name="Berthelot C."/>
            <person name="Parey E."/>
            <person name="Roest-Crollius H."/>
            <person name="Braasch I."/>
            <person name="Postlethwait J."/>
            <person name="Bobe J."/>
            <person name="Montfort J."/>
            <person name="Bouchez O."/>
            <person name="Begum T."/>
            <person name="Mejri S."/>
            <person name="Adams A."/>
            <person name="Chen W.-J."/>
            <person name="Guiguen Y."/>
        </authorList>
    </citation>
    <scope>NUCLEOTIDE SEQUENCE</scope>
    <source>
        <tissue evidence="6">Blood</tissue>
    </source>
</reference>
<name>A0A8T3E3D2_9TELE</name>
<protein>
    <recommendedName>
        <fullName evidence="5">Immunoglobulin domain-containing protein</fullName>
    </recommendedName>
</protein>
<organism evidence="6 7">
    <name type="scientific">Albula goreensis</name>
    <dbReference type="NCBI Taxonomy" id="1534307"/>
    <lineage>
        <taxon>Eukaryota</taxon>
        <taxon>Metazoa</taxon>
        <taxon>Chordata</taxon>
        <taxon>Craniata</taxon>
        <taxon>Vertebrata</taxon>
        <taxon>Euteleostomi</taxon>
        <taxon>Actinopterygii</taxon>
        <taxon>Neopterygii</taxon>
        <taxon>Teleostei</taxon>
        <taxon>Albuliformes</taxon>
        <taxon>Albulidae</taxon>
        <taxon>Albula</taxon>
    </lineage>
</organism>
<dbReference type="GO" id="GO:0004888">
    <property type="term" value="F:transmembrane signaling receptor activity"/>
    <property type="evidence" value="ECO:0007669"/>
    <property type="project" value="TreeGrafter"/>
</dbReference>
<sequence>MVRGPGQVSGWAGHAVTIPCRYDRTYAANVKYWCRGGLRHACRMVMRSDFAMPRGGRVAVTDNPTEGVFYVVMTALVAEDEGWYHCAISRYIYDSMDPVYLKVKRLLCVVCPTVVPPGCDSGFGWDGHLLEEGLTQPAPRAAPNPTANPEPQVTVFTKVLRKPTPSR</sequence>
<dbReference type="Pfam" id="PF07686">
    <property type="entry name" value="V-set"/>
    <property type="match status" value="1"/>
</dbReference>
<dbReference type="GO" id="GO:0005886">
    <property type="term" value="C:plasma membrane"/>
    <property type="evidence" value="ECO:0007669"/>
    <property type="project" value="TreeGrafter"/>
</dbReference>
<dbReference type="Gene3D" id="2.60.40.10">
    <property type="entry name" value="Immunoglobulins"/>
    <property type="match status" value="1"/>
</dbReference>
<dbReference type="Proteomes" id="UP000829720">
    <property type="component" value="Unassembled WGS sequence"/>
</dbReference>
<evidence type="ECO:0000256" key="4">
    <source>
        <dbReference type="SAM" id="MobiDB-lite"/>
    </source>
</evidence>
<dbReference type="OrthoDB" id="8442846at2759"/>
<evidence type="ECO:0000313" key="6">
    <source>
        <dbReference type="EMBL" id="KAI1902137.1"/>
    </source>
</evidence>
<evidence type="ECO:0000256" key="2">
    <source>
        <dbReference type="ARBA" id="ARBA00022692"/>
    </source>
</evidence>
<dbReference type="PANTHER" id="PTHR11860">
    <property type="entry name" value="POLYMERIC-IMMUNOGLOBULIN RECEPTOR"/>
    <property type="match status" value="1"/>
</dbReference>
<feature type="domain" description="Immunoglobulin" evidence="5">
    <location>
        <begin position="5"/>
        <end position="104"/>
    </location>
</feature>
<evidence type="ECO:0000259" key="5">
    <source>
        <dbReference type="SMART" id="SM00409"/>
    </source>
</evidence>
<keyword evidence="7" id="KW-1185">Reference proteome</keyword>
<feature type="region of interest" description="Disordered" evidence="4">
    <location>
        <begin position="135"/>
        <end position="167"/>
    </location>
</feature>